<dbReference type="OrthoDB" id="348366at2759"/>
<reference evidence="2" key="2">
    <citation type="submission" date="2013-10" db="EMBL/GenBank/DDBJ databases">
        <authorList>
            <person name="Aslett M."/>
        </authorList>
    </citation>
    <scope>NUCLEOTIDE SEQUENCE [LARGE SCALE GENOMIC DNA]</scope>
    <source>
        <strain evidence="2">Houghton</strain>
    </source>
</reference>
<sequence>MEDSAGPEQKGGALDSPRRPLFFASTPKRSGQCSSSSSSSSSGAAAAAAAVAAAAASAGSTQKAHWAPTIEEIRARLKPRGPCGDGGSGVSTAAPSYEALPMSPSFLRLRLQSDGAAAAAAAAAPAAAASAAAAASPGRSSSTAAAAAAAAAAERSLSVHREAESLHFRASGSDCLETIMRRRQTAAAAAAAATAAAAAAAAPDKAAAQLDPAGQAKCLLMLHELLGELQQQSKLAS</sequence>
<dbReference type="EMBL" id="HG723507">
    <property type="protein sequence ID" value="CDJ66251.1"/>
    <property type="molecule type" value="Genomic_DNA"/>
</dbReference>
<keyword evidence="3" id="KW-1185">Reference proteome</keyword>
<dbReference type="VEuPathDB" id="ToxoDB:ENH_00017480"/>
<proteinExistence type="predicted"/>
<dbReference type="Proteomes" id="UP000030754">
    <property type="component" value="Unassembled WGS sequence"/>
</dbReference>
<protein>
    <submittedName>
        <fullName evidence="2">Uncharacterized protein</fullName>
    </submittedName>
</protein>
<evidence type="ECO:0000313" key="2">
    <source>
        <dbReference type="EMBL" id="CDJ66251.1"/>
    </source>
</evidence>
<evidence type="ECO:0000256" key="1">
    <source>
        <dbReference type="SAM" id="MobiDB-lite"/>
    </source>
</evidence>
<evidence type="ECO:0000313" key="3">
    <source>
        <dbReference type="Proteomes" id="UP000030754"/>
    </source>
</evidence>
<dbReference type="AlphaFoldDB" id="U6MQG4"/>
<gene>
    <name evidence="2" type="ORF">ENH_00017480</name>
</gene>
<name>U6MQG4_9EIME</name>
<dbReference type="GeneID" id="25471923"/>
<organism evidence="2 3">
    <name type="scientific">Eimeria necatrix</name>
    <dbReference type="NCBI Taxonomy" id="51315"/>
    <lineage>
        <taxon>Eukaryota</taxon>
        <taxon>Sar</taxon>
        <taxon>Alveolata</taxon>
        <taxon>Apicomplexa</taxon>
        <taxon>Conoidasida</taxon>
        <taxon>Coccidia</taxon>
        <taxon>Eucoccidiorida</taxon>
        <taxon>Eimeriorina</taxon>
        <taxon>Eimeriidae</taxon>
        <taxon>Eimeria</taxon>
    </lineage>
</organism>
<dbReference type="RefSeq" id="XP_013434719.1">
    <property type="nucleotide sequence ID" value="XM_013579265.1"/>
</dbReference>
<reference evidence="2" key="1">
    <citation type="submission" date="2013-10" db="EMBL/GenBank/DDBJ databases">
        <title>Genomic analysis of the causative agents of coccidiosis in chickens.</title>
        <authorList>
            <person name="Reid A.J."/>
            <person name="Blake D."/>
            <person name="Billington K."/>
            <person name="Browne H."/>
            <person name="Dunn M."/>
            <person name="Hung S."/>
            <person name="Kawahara F."/>
            <person name="Miranda-Saavedra D."/>
            <person name="Mourier T."/>
            <person name="Nagra H."/>
            <person name="Otto T.D."/>
            <person name="Rawlings N."/>
            <person name="Sanchez A."/>
            <person name="Sanders M."/>
            <person name="Subramaniam C."/>
            <person name="Tay Y."/>
            <person name="Dear P."/>
            <person name="Doerig C."/>
            <person name="Gruber A."/>
            <person name="Parkinson J."/>
            <person name="Shirley M."/>
            <person name="Wan K.L."/>
            <person name="Berriman M."/>
            <person name="Tomley F."/>
            <person name="Pain A."/>
        </authorList>
    </citation>
    <scope>NUCLEOTIDE SEQUENCE [LARGE SCALE GENOMIC DNA]</scope>
    <source>
        <strain evidence="2">Houghton</strain>
    </source>
</reference>
<feature type="region of interest" description="Disordered" evidence="1">
    <location>
        <begin position="1"/>
        <end position="41"/>
    </location>
</feature>
<accession>U6MQG4</accession>
<feature type="region of interest" description="Disordered" evidence="1">
    <location>
        <begin position="58"/>
        <end position="90"/>
    </location>
</feature>